<dbReference type="SUPFAM" id="SSF103190">
    <property type="entry name" value="Sensory domain-like"/>
    <property type="match status" value="1"/>
</dbReference>
<dbReference type="PROSITE" id="PS50109">
    <property type="entry name" value="HIS_KIN"/>
    <property type="match status" value="1"/>
</dbReference>
<dbReference type="Gene3D" id="3.30.450.20">
    <property type="entry name" value="PAS domain"/>
    <property type="match status" value="2"/>
</dbReference>
<keyword evidence="9 12" id="KW-1133">Transmembrane helix</keyword>
<evidence type="ECO:0000313" key="15">
    <source>
        <dbReference type="Proteomes" id="UP001225034"/>
    </source>
</evidence>
<evidence type="ECO:0000256" key="10">
    <source>
        <dbReference type="ARBA" id="ARBA00023012"/>
    </source>
</evidence>
<dbReference type="EC" id="2.7.13.3" evidence="14"/>
<evidence type="ECO:0000256" key="4">
    <source>
        <dbReference type="ARBA" id="ARBA00022679"/>
    </source>
</evidence>
<evidence type="ECO:0000256" key="8">
    <source>
        <dbReference type="ARBA" id="ARBA00022840"/>
    </source>
</evidence>
<dbReference type="InterPro" id="IPR005467">
    <property type="entry name" value="His_kinase_dom"/>
</dbReference>
<evidence type="ECO:0000259" key="13">
    <source>
        <dbReference type="PROSITE" id="PS50109"/>
    </source>
</evidence>
<evidence type="ECO:0000256" key="5">
    <source>
        <dbReference type="ARBA" id="ARBA00022692"/>
    </source>
</evidence>
<dbReference type="RefSeq" id="WP_306981632.1">
    <property type="nucleotide sequence ID" value="NZ_JAUSUA010000002.1"/>
</dbReference>
<dbReference type="InterPro" id="IPR039506">
    <property type="entry name" value="SPOB_a"/>
</dbReference>
<gene>
    <name evidence="14" type="ORF">J2S05_001623</name>
</gene>
<comment type="subcellular location">
    <subcellularLocation>
        <location evidence="1">Cell membrane</location>
        <topology evidence="1">Multi-pass membrane protein</topology>
    </subcellularLocation>
</comment>
<evidence type="ECO:0000256" key="12">
    <source>
        <dbReference type="SAM" id="Phobius"/>
    </source>
</evidence>
<evidence type="ECO:0000256" key="1">
    <source>
        <dbReference type="ARBA" id="ARBA00004651"/>
    </source>
</evidence>
<evidence type="ECO:0000256" key="6">
    <source>
        <dbReference type="ARBA" id="ARBA00022741"/>
    </source>
</evidence>
<dbReference type="InterPro" id="IPR003594">
    <property type="entry name" value="HATPase_dom"/>
</dbReference>
<keyword evidence="15" id="KW-1185">Reference proteome</keyword>
<dbReference type="GO" id="GO:0004673">
    <property type="term" value="F:protein histidine kinase activity"/>
    <property type="evidence" value="ECO:0007669"/>
    <property type="project" value="UniProtKB-EC"/>
</dbReference>
<dbReference type="Pfam" id="PF14689">
    <property type="entry name" value="SPOB_a"/>
    <property type="match status" value="1"/>
</dbReference>
<evidence type="ECO:0000313" key="14">
    <source>
        <dbReference type="EMBL" id="MDQ0206824.1"/>
    </source>
</evidence>
<comment type="caution">
    <text evidence="14">The sequence shown here is derived from an EMBL/GenBank/DDBJ whole genome shotgun (WGS) entry which is preliminary data.</text>
</comment>
<dbReference type="Pfam" id="PF17203">
    <property type="entry name" value="sCache_3_2"/>
    <property type="match status" value="1"/>
</dbReference>
<dbReference type="Pfam" id="PF02518">
    <property type="entry name" value="HATPase_c"/>
    <property type="match status" value="1"/>
</dbReference>
<dbReference type="Gene3D" id="1.10.287.130">
    <property type="match status" value="1"/>
</dbReference>
<sequence>MKFQYKLVLFIVLLIVAIISILGVSFQRIIEDALEKEVGHRAVDMAETIALNQTIIDAFNSDNPAEAMNQTASAIFNTSGAEFITIADQDGIRYYHPNASRVGLPSVGGDNDPVLQEGRSIISKAEGSLGLSVRGKVPIRDNEEIIGFVSVGFLAEGIEATAQTYERTVLLIGLITLGIGLIGTVFITRSLKRATLGMEPKEIGRLYQEKQAIVESIGEGLVAFNQNGDITLLNGRAKSLLKLPAETDFLGRDLPNEDNTLVLHQLLEQVEPSEQKQATILMAKGLVVHKVPIWNSENEWLGTVISLRDTSDFIELTERLGQTKDYADALRAQTHEFSNKLYVLSGLLQLESYQEAIDYIEEESQVQTNRTQTLKYNHIDAWLQSLLIGKQHQAEEKGIDCLIELPDHEVTLRDDQRRPVITITGNLLDNAMESVLKPEAESKKIAISFTQTKESISVTVKDWGIGFGSIPFESLFETGYSTKNQTNHGYGMTIIQNMLDEVQGSIQLVKDLDAVTNIQVTIPSKR</sequence>
<dbReference type="InterPro" id="IPR036890">
    <property type="entry name" value="HATPase_C_sf"/>
</dbReference>
<organism evidence="14 15">
    <name type="scientific">Alkalicoccobacillus murimartini</name>
    <dbReference type="NCBI Taxonomy" id="171685"/>
    <lineage>
        <taxon>Bacteria</taxon>
        <taxon>Bacillati</taxon>
        <taxon>Bacillota</taxon>
        <taxon>Bacilli</taxon>
        <taxon>Bacillales</taxon>
        <taxon>Bacillaceae</taxon>
        <taxon>Alkalicoccobacillus</taxon>
    </lineage>
</organism>
<dbReference type="InterPro" id="IPR033463">
    <property type="entry name" value="sCache_3"/>
</dbReference>
<dbReference type="PANTHER" id="PTHR43547:SF3">
    <property type="entry name" value="SENSOR PROTEIN CITS"/>
    <property type="match status" value="1"/>
</dbReference>
<reference evidence="14 15" key="1">
    <citation type="submission" date="2023-07" db="EMBL/GenBank/DDBJ databases">
        <title>Genomic Encyclopedia of Type Strains, Phase IV (KMG-IV): sequencing the most valuable type-strain genomes for metagenomic binning, comparative biology and taxonomic classification.</title>
        <authorList>
            <person name="Goeker M."/>
        </authorList>
    </citation>
    <scope>NUCLEOTIDE SEQUENCE [LARGE SCALE GENOMIC DNA]</scope>
    <source>
        <strain evidence="14 15">DSM 19154</strain>
    </source>
</reference>
<feature type="transmembrane region" description="Helical" evidence="12">
    <location>
        <begin position="169"/>
        <end position="188"/>
    </location>
</feature>
<protein>
    <submittedName>
        <fullName evidence="14">Two-component system CitB family sensor kinase</fullName>
        <ecNumber evidence="14">2.7.13.3</ecNumber>
    </submittedName>
</protein>
<accession>A0ABT9YG35</accession>
<dbReference type="EMBL" id="JAUSUA010000002">
    <property type="protein sequence ID" value="MDQ0206824.1"/>
    <property type="molecule type" value="Genomic_DNA"/>
</dbReference>
<evidence type="ECO:0000256" key="7">
    <source>
        <dbReference type="ARBA" id="ARBA00022777"/>
    </source>
</evidence>
<dbReference type="SMART" id="SM00387">
    <property type="entry name" value="HATPase_c"/>
    <property type="match status" value="1"/>
</dbReference>
<dbReference type="SUPFAM" id="SSF55874">
    <property type="entry name" value="ATPase domain of HSP90 chaperone/DNA topoisomerase II/histidine kinase"/>
    <property type="match status" value="1"/>
</dbReference>
<evidence type="ECO:0000256" key="9">
    <source>
        <dbReference type="ARBA" id="ARBA00022989"/>
    </source>
</evidence>
<dbReference type="InterPro" id="IPR029151">
    <property type="entry name" value="Sensor-like_sf"/>
</dbReference>
<dbReference type="SUPFAM" id="SSF55890">
    <property type="entry name" value="Sporulation response regulatory protein Spo0B"/>
    <property type="match status" value="1"/>
</dbReference>
<dbReference type="PANTHER" id="PTHR43547">
    <property type="entry name" value="TWO-COMPONENT HISTIDINE KINASE"/>
    <property type="match status" value="1"/>
</dbReference>
<keyword evidence="10" id="KW-0902">Two-component regulatory system</keyword>
<keyword evidence="2" id="KW-1003">Cell membrane</keyword>
<keyword evidence="5 12" id="KW-0812">Transmembrane</keyword>
<keyword evidence="11 12" id="KW-0472">Membrane</keyword>
<evidence type="ECO:0000256" key="2">
    <source>
        <dbReference type="ARBA" id="ARBA00022475"/>
    </source>
</evidence>
<dbReference type="Proteomes" id="UP001225034">
    <property type="component" value="Unassembled WGS sequence"/>
</dbReference>
<keyword evidence="4 14" id="KW-0808">Transferase</keyword>
<feature type="transmembrane region" description="Helical" evidence="12">
    <location>
        <begin position="7"/>
        <end position="26"/>
    </location>
</feature>
<dbReference type="Gene3D" id="3.30.565.10">
    <property type="entry name" value="Histidine kinase-like ATPase, C-terminal domain"/>
    <property type="match status" value="1"/>
</dbReference>
<keyword evidence="6" id="KW-0547">Nucleotide-binding</keyword>
<proteinExistence type="predicted"/>
<name>A0ABT9YG35_9BACI</name>
<dbReference type="InterPro" id="IPR016120">
    <property type="entry name" value="Sig_transdc_His_kin_SpoOB"/>
</dbReference>
<evidence type="ECO:0000256" key="3">
    <source>
        <dbReference type="ARBA" id="ARBA00022553"/>
    </source>
</evidence>
<evidence type="ECO:0000256" key="11">
    <source>
        <dbReference type="ARBA" id="ARBA00023136"/>
    </source>
</evidence>
<feature type="domain" description="Histidine kinase" evidence="13">
    <location>
        <begin position="332"/>
        <end position="526"/>
    </location>
</feature>
<keyword evidence="3" id="KW-0597">Phosphoprotein</keyword>
<keyword evidence="7 14" id="KW-0418">Kinase</keyword>
<keyword evidence="8" id="KW-0067">ATP-binding</keyword>